<dbReference type="Gene3D" id="1.10.3380.10">
    <property type="entry name" value="Sec63 N-terminal domain-like domain"/>
    <property type="match status" value="1"/>
</dbReference>
<name>A0A0G4LTJ7_VERLO</name>
<proteinExistence type="predicted"/>
<evidence type="ECO:0000256" key="2">
    <source>
        <dbReference type="ARBA" id="ARBA00022692"/>
    </source>
</evidence>
<evidence type="ECO:0000313" key="6">
    <source>
        <dbReference type="EMBL" id="CRK24930.1"/>
    </source>
</evidence>
<dbReference type="PANTHER" id="PTHR24075:SF5">
    <property type="entry name" value="U5 SMALL NUCLEAR RIBONUCLEOPROTEIN 200 KDA HELICASE"/>
    <property type="match status" value="1"/>
</dbReference>
<dbReference type="GO" id="GO:0005681">
    <property type="term" value="C:spliceosomal complex"/>
    <property type="evidence" value="ECO:0007669"/>
    <property type="project" value="TreeGrafter"/>
</dbReference>
<dbReference type="GO" id="GO:0003724">
    <property type="term" value="F:RNA helicase activity"/>
    <property type="evidence" value="ECO:0007669"/>
    <property type="project" value="TreeGrafter"/>
</dbReference>
<organism evidence="6 7">
    <name type="scientific">Verticillium longisporum</name>
    <name type="common">Verticillium dahliae var. longisporum</name>
    <dbReference type="NCBI Taxonomy" id="100787"/>
    <lineage>
        <taxon>Eukaryota</taxon>
        <taxon>Fungi</taxon>
        <taxon>Dikarya</taxon>
        <taxon>Ascomycota</taxon>
        <taxon>Pezizomycotina</taxon>
        <taxon>Sordariomycetes</taxon>
        <taxon>Hypocreomycetidae</taxon>
        <taxon>Glomerellales</taxon>
        <taxon>Plectosphaerellaceae</taxon>
        <taxon>Verticillium</taxon>
    </lineage>
</organism>
<dbReference type="GO" id="GO:0003723">
    <property type="term" value="F:RNA binding"/>
    <property type="evidence" value="ECO:0007669"/>
    <property type="project" value="TreeGrafter"/>
</dbReference>
<dbReference type="PANTHER" id="PTHR24075">
    <property type="entry name" value="SEC63 DOMAIN-CONTAINING"/>
    <property type="match status" value="1"/>
</dbReference>
<keyword evidence="3" id="KW-1133">Transmembrane helix</keyword>
<evidence type="ECO:0000256" key="4">
    <source>
        <dbReference type="ARBA" id="ARBA00023136"/>
    </source>
</evidence>
<comment type="subcellular location">
    <subcellularLocation>
        <location evidence="1">Membrane</location>
        <topology evidence="1">Multi-pass membrane protein</topology>
    </subcellularLocation>
</comment>
<dbReference type="GO" id="GO:0016020">
    <property type="term" value="C:membrane"/>
    <property type="evidence" value="ECO:0007669"/>
    <property type="project" value="UniProtKB-SubCell"/>
</dbReference>
<accession>A0A0G4LTJ7</accession>
<dbReference type="SUPFAM" id="SSF158702">
    <property type="entry name" value="Sec63 N-terminal domain-like"/>
    <property type="match status" value="1"/>
</dbReference>
<dbReference type="STRING" id="100787.A0A0G4LTJ7"/>
<keyword evidence="2" id="KW-0812">Transmembrane</keyword>
<evidence type="ECO:0000256" key="3">
    <source>
        <dbReference type="ARBA" id="ARBA00022989"/>
    </source>
</evidence>
<dbReference type="AlphaFoldDB" id="A0A0G4LTJ7"/>
<dbReference type="EMBL" id="CVQH01017980">
    <property type="protein sequence ID" value="CRK24930.1"/>
    <property type="molecule type" value="Genomic_DNA"/>
</dbReference>
<dbReference type="InterPro" id="IPR004179">
    <property type="entry name" value="Sec63-dom"/>
</dbReference>
<evidence type="ECO:0000256" key="1">
    <source>
        <dbReference type="ARBA" id="ARBA00004141"/>
    </source>
</evidence>
<reference evidence="6 7" key="1">
    <citation type="submission" date="2015-05" db="EMBL/GenBank/DDBJ databases">
        <authorList>
            <person name="Wang D.B."/>
            <person name="Wang M."/>
        </authorList>
    </citation>
    <scope>NUCLEOTIDE SEQUENCE [LARGE SCALE GENOMIC DNA]</scope>
    <source>
        <strain evidence="6">VL1</strain>
    </source>
</reference>
<dbReference type="Proteomes" id="UP000044602">
    <property type="component" value="Unassembled WGS sequence"/>
</dbReference>
<evidence type="ECO:0000313" key="7">
    <source>
        <dbReference type="Proteomes" id="UP000044602"/>
    </source>
</evidence>
<keyword evidence="7" id="KW-1185">Reference proteome</keyword>
<gene>
    <name evidence="6" type="ORF">BN1708_018123</name>
</gene>
<dbReference type="Pfam" id="PF02889">
    <property type="entry name" value="Sec63"/>
    <property type="match status" value="1"/>
</dbReference>
<sequence length="150" mass="17077">MDDRQGVAVVFEDEDDDEHAGIANETTLTELQDSKIIELDDDDGSVLPQNAAMIAAYYNISYITMQTFLLSLSARTKLKGILEIITSATEFETIQIRRHEDGILRRIYDRVPVKMSQPAYDSPHFKAFVLLQAHFSRMQLPIDLSKDQEI</sequence>
<feature type="non-terminal residue" evidence="6">
    <location>
        <position position="150"/>
    </location>
</feature>
<dbReference type="GO" id="GO:0000388">
    <property type="term" value="P:spliceosome conformational change to release U4 (or U4atac) and U1 (or U11)"/>
    <property type="evidence" value="ECO:0007669"/>
    <property type="project" value="TreeGrafter"/>
</dbReference>
<protein>
    <recommendedName>
        <fullName evidence="5">SEC63 domain-containing protein</fullName>
    </recommendedName>
</protein>
<feature type="domain" description="SEC63" evidence="5">
    <location>
        <begin position="48"/>
        <end position="149"/>
    </location>
</feature>
<evidence type="ECO:0000259" key="5">
    <source>
        <dbReference type="Pfam" id="PF02889"/>
    </source>
</evidence>
<keyword evidence="4" id="KW-0472">Membrane</keyword>